<protein>
    <submittedName>
        <fullName evidence="2">Putative transposase</fullName>
    </submittedName>
</protein>
<dbReference type="PROSITE" id="PS50994">
    <property type="entry name" value="INTEGRASE"/>
    <property type="match status" value="1"/>
</dbReference>
<dbReference type="GO" id="GO:0015074">
    <property type="term" value="P:DNA integration"/>
    <property type="evidence" value="ECO:0007669"/>
    <property type="project" value="InterPro"/>
</dbReference>
<dbReference type="InterPro" id="IPR050900">
    <property type="entry name" value="Transposase_IS3/IS150/IS904"/>
</dbReference>
<evidence type="ECO:0000313" key="3">
    <source>
        <dbReference type="Proteomes" id="UP000199657"/>
    </source>
</evidence>
<reference evidence="2 3" key="1">
    <citation type="submission" date="2016-10" db="EMBL/GenBank/DDBJ databases">
        <authorList>
            <person name="de Groot N.N."/>
        </authorList>
    </citation>
    <scope>NUCLEOTIDE SEQUENCE [LARGE SCALE GENOMIC DNA]</scope>
    <source>
        <strain evidence="2 3">CGMCC 1.6291</strain>
    </source>
</reference>
<dbReference type="RefSeq" id="WP_091645399.1">
    <property type="nucleotide sequence ID" value="NZ_FOEG01000008.1"/>
</dbReference>
<proteinExistence type="predicted"/>
<dbReference type="SUPFAM" id="SSF53098">
    <property type="entry name" value="Ribonuclease H-like"/>
    <property type="match status" value="1"/>
</dbReference>
<dbReference type="InterPro" id="IPR025948">
    <property type="entry name" value="HTH-like_dom"/>
</dbReference>
<dbReference type="InterPro" id="IPR036397">
    <property type="entry name" value="RNaseH_sf"/>
</dbReference>
<dbReference type="STRING" id="406100.SAMN04488052_108126"/>
<dbReference type="NCBIfam" id="NF033516">
    <property type="entry name" value="transpos_IS3"/>
    <property type="match status" value="1"/>
</dbReference>
<dbReference type="Pfam" id="PF13333">
    <property type="entry name" value="rve_2"/>
    <property type="match status" value="1"/>
</dbReference>
<dbReference type="AlphaFoldDB" id="A0A1H8UYT0"/>
<dbReference type="Pfam" id="PF13276">
    <property type="entry name" value="HTH_21"/>
    <property type="match status" value="1"/>
</dbReference>
<evidence type="ECO:0000259" key="1">
    <source>
        <dbReference type="PROSITE" id="PS50994"/>
    </source>
</evidence>
<dbReference type="InterPro" id="IPR012337">
    <property type="entry name" value="RNaseH-like_sf"/>
</dbReference>
<feature type="domain" description="Integrase catalytic" evidence="1">
    <location>
        <begin position="103"/>
        <end position="271"/>
    </location>
</feature>
<organism evidence="2 3">
    <name type="scientific">Aquisalimonas asiatica</name>
    <dbReference type="NCBI Taxonomy" id="406100"/>
    <lineage>
        <taxon>Bacteria</taxon>
        <taxon>Pseudomonadati</taxon>
        <taxon>Pseudomonadota</taxon>
        <taxon>Gammaproteobacteria</taxon>
        <taxon>Chromatiales</taxon>
        <taxon>Ectothiorhodospiraceae</taxon>
        <taxon>Aquisalimonas</taxon>
    </lineage>
</organism>
<accession>A0A1H8UYT0</accession>
<dbReference type="EMBL" id="FOEG01000008">
    <property type="protein sequence ID" value="SEP07728.1"/>
    <property type="molecule type" value="Genomic_DNA"/>
</dbReference>
<keyword evidence="3" id="KW-1185">Reference proteome</keyword>
<dbReference type="PANTHER" id="PTHR46889">
    <property type="entry name" value="TRANSPOSASE INSF FOR INSERTION SEQUENCE IS3B-RELATED"/>
    <property type="match status" value="1"/>
</dbReference>
<name>A0A1H8UYT0_9GAMM</name>
<dbReference type="InterPro" id="IPR048020">
    <property type="entry name" value="Transpos_IS3"/>
</dbReference>
<dbReference type="Proteomes" id="UP000199657">
    <property type="component" value="Unassembled WGS sequence"/>
</dbReference>
<dbReference type="Pfam" id="PF00665">
    <property type="entry name" value="rve"/>
    <property type="match status" value="1"/>
</dbReference>
<dbReference type="GO" id="GO:0003676">
    <property type="term" value="F:nucleic acid binding"/>
    <property type="evidence" value="ECO:0007669"/>
    <property type="project" value="InterPro"/>
</dbReference>
<evidence type="ECO:0000313" key="2">
    <source>
        <dbReference type="EMBL" id="SEP07728.1"/>
    </source>
</evidence>
<gene>
    <name evidence="2" type="ORF">SAMN04488052_108126</name>
</gene>
<dbReference type="InterPro" id="IPR001584">
    <property type="entry name" value="Integrase_cat-core"/>
</dbReference>
<dbReference type="Gene3D" id="3.30.420.10">
    <property type="entry name" value="Ribonuclease H-like superfamily/Ribonuclease H"/>
    <property type="match status" value="1"/>
</dbReference>
<sequence length="271" mass="30761">MKRLCDALGVPRSSFYEWSQRMPSAQAIEDAVLLKPIRQAFAANRGIYGSPRIKQVLDGMGYPCGRHHVARLMREDGLVARQAKRYRPRPGRAAQYQVPNRLLEQGPANRRGEVWVGDYTYIHTQRGWLFLAVVMDQYTRQILGWATSQQRTAELTCAALINALQHHRPRRGALFHSDQGIEYAANSFKALLARHSLTQSMSRRAYCYDNAHVESFFGTLKAESDVTEAHLQQSVSALVSHVDDYLRFYNRRRLHSALGFQSPAAFGKLAA</sequence>
<dbReference type="PANTHER" id="PTHR46889:SF4">
    <property type="entry name" value="TRANSPOSASE INSO FOR INSERTION SEQUENCE ELEMENT IS911B-RELATED"/>
    <property type="match status" value="1"/>
</dbReference>